<organism evidence="2 3">
    <name type="scientific">Pseudomonas fluorescens</name>
    <dbReference type="NCBI Taxonomy" id="294"/>
    <lineage>
        <taxon>Bacteria</taxon>
        <taxon>Pseudomonadati</taxon>
        <taxon>Pseudomonadota</taxon>
        <taxon>Gammaproteobacteria</taxon>
        <taxon>Pseudomonadales</taxon>
        <taxon>Pseudomonadaceae</taxon>
        <taxon>Pseudomonas</taxon>
    </lineage>
</organism>
<name>A0A4Y9T6W5_PSEFL</name>
<evidence type="ECO:0000256" key="1">
    <source>
        <dbReference type="SAM" id="MobiDB-lite"/>
    </source>
</evidence>
<evidence type="ECO:0000313" key="3">
    <source>
        <dbReference type="Proteomes" id="UP000297322"/>
    </source>
</evidence>
<comment type="caution">
    <text evidence="2">The sequence shown here is derived from an EMBL/GenBank/DDBJ whole genome shotgun (WGS) entry which is preliminary data.</text>
</comment>
<proteinExistence type="predicted"/>
<dbReference type="Proteomes" id="UP000297322">
    <property type="component" value="Unassembled WGS sequence"/>
</dbReference>
<dbReference type="EMBL" id="SPVI01000029">
    <property type="protein sequence ID" value="TFW39466.1"/>
    <property type="molecule type" value="Genomic_DNA"/>
</dbReference>
<evidence type="ECO:0000313" key="2">
    <source>
        <dbReference type="EMBL" id="TFW39466.1"/>
    </source>
</evidence>
<reference evidence="2 3" key="1">
    <citation type="submission" date="2019-03" db="EMBL/GenBank/DDBJ databases">
        <title>Biocontrol and xenobiotic degradation properties of endophytic Pseudomonas fluorescens strain BRZ63.</title>
        <authorList>
            <person name="Chlebek D.A."/>
            <person name="Pinski A."/>
            <person name="Zur J.P."/>
            <person name="Michalska J."/>
            <person name="Hupert-Kocurek K.T."/>
        </authorList>
    </citation>
    <scope>NUCLEOTIDE SEQUENCE [LARGE SCALE GENOMIC DNA]</scope>
    <source>
        <strain evidence="2 3">BRZ63</strain>
    </source>
</reference>
<accession>A0A4Y9T6W5</accession>
<sequence>MTNLKELFDTAVHFSGDSSQDALEVVMEQSSDDESSFAEIMRLKRFNRERLILAIQNASPEELEISAQRIKDALRDSADPSQRRQRIASPAFVRG</sequence>
<feature type="region of interest" description="Disordered" evidence="1">
    <location>
        <begin position="74"/>
        <end position="95"/>
    </location>
</feature>
<dbReference type="AlphaFoldDB" id="A0A4Y9T6W5"/>
<protein>
    <submittedName>
        <fullName evidence="2">Uncharacterized protein</fullName>
    </submittedName>
</protein>
<dbReference type="RefSeq" id="WP_135197007.1">
    <property type="nucleotide sequence ID" value="NZ_SPVI01000029.1"/>
</dbReference>
<gene>
    <name evidence="2" type="ORF">E4T65_28385</name>
</gene>